<protein>
    <submittedName>
        <fullName evidence="3">Cellulose-binding family II</fullName>
    </submittedName>
</protein>
<accession>A0A0G1J6I2</accession>
<keyword evidence="2" id="KW-0472">Membrane</keyword>
<evidence type="ECO:0000313" key="4">
    <source>
        <dbReference type="Proteomes" id="UP000033901"/>
    </source>
</evidence>
<comment type="caution">
    <text evidence="3">The sequence shown here is derived from an EMBL/GenBank/DDBJ whole genome shotgun (WGS) entry which is preliminary data.</text>
</comment>
<gene>
    <name evidence="3" type="ORF">UW61_C0013G0005</name>
</gene>
<dbReference type="EMBL" id="LCIZ01000013">
    <property type="protein sequence ID" value="KKT67236.1"/>
    <property type="molecule type" value="Genomic_DNA"/>
</dbReference>
<name>A0A0G1J6I2_9BACT</name>
<evidence type="ECO:0000256" key="1">
    <source>
        <dbReference type="SAM" id="MobiDB-lite"/>
    </source>
</evidence>
<feature type="region of interest" description="Disordered" evidence="1">
    <location>
        <begin position="159"/>
        <end position="194"/>
    </location>
</feature>
<keyword evidence="2" id="KW-1133">Transmembrane helix</keyword>
<evidence type="ECO:0000256" key="2">
    <source>
        <dbReference type="SAM" id="Phobius"/>
    </source>
</evidence>
<evidence type="ECO:0000313" key="3">
    <source>
        <dbReference type="EMBL" id="KKT67236.1"/>
    </source>
</evidence>
<dbReference type="AlphaFoldDB" id="A0A0G1J6I2"/>
<reference evidence="3 4" key="1">
    <citation type="journal article" date="2015" name="Nature">
        <title>rRNA introns, odd ribosomes, and small enigmatic genomes across a large radiation of phyla.</title>
        <authorList>
            <person name="Brown C.T."/>
            <person name="Hug L.A."/>
            <person name="Thomas B.C."/>
            <person name="Sharon I."/>
            <person name="Castelle C.J."/>
            <person name="Singh A."/>
            <person name="Wilkins M.J."/>
            <person name="Williams K.H."/>
            <person name="Banfield J.F."/>
        </authorList>
    </citation>
    <scope>NUCLEOTIDE SEQUENCE [LARGE SCALE GENOMIC DNA]</scope>
</reference>
<organism evidence="3 4">
    <name type="scientific">Candidatus Curtissbacteria bacterium GW2011_GWC1_44_33</name>
    <dbReference type="NCBI Taxonomy" id="1618413"/>
    <lineage>
        <taxon>Bacteria</taxon>
        <taxon>Candidatus Curtissiibacteriota</taxon>
    </lineage>
</organism>
<feature type="compositionally biased region" description="Pro residues" evidence="1">
    <location>
        <begin position="161"/>
        <end position="185"/>
    </location>
</feature>
<dbReference type="Proteomes" id="UP000033901">
    <property type="component" value="Unassembled WGS sequence"/>
</dbReference>
<proteinExistence type="predicted"/>
<keyword evidence="2" id="KW-0812">Transmembrane</keyword>
<sequence length="194" mass="21182">MAAPTNDEPPLVDVKVTNPLTYIKRWWNRIIGNEGIDFRFRVRPLTAIAIALIITTVAFGLGSFVLPFSIPFFKYNPKPITLPTPDPWRETAFTGTLQYSSQTGRYYLLTSSSEAITLEVPSNVNLEGSVGRRIFAAGKYNKTTRILIVADAKDLEVLPKNPVPIPTTSPSPSPTPTPIPSPSPEATPSTTPST</sequence>
<feature type="transmembrane region" description="Helical" evidence="2">
    <location>
        <begin position="47"/>
        <end position="68"/>
    </location>
</feature>